<feature type="compositionally biased region" description="Basic residues" evidence="1">
    <location>
        <begin position="98"/>
        <end position="109"/>
    </location>
</feature>
<gene>
    <name evidence="2" type="ORF">BO78DRAFT_313283</name>
</gene>
<sequence length="275" mass="31044">MTFYSCLPMNLPGYYSTTTVEDLMPHLPIDQCDSFVASPTIRKRKRESVQTDHITTPSNRLISSSIHYTNPQFRLDYPEFSDDSREIFTRQRCLHRKRRVQQPHTHHRPPFTDNLSHTIQSSSSQTKTSSTNVCVSAALDANSPPVSPRTISPNPYQQPQTLCASAFCLRPCHICHRRPTTREFIDAYADCDLCGQRSCYICLRYCDAIDCSGLVKIPTSNFQESANGDGVQTERARKVCSACAVEGVTEAGMEVIRCLECVRGFQSQWQAVHPD</sequence>
<keyword evidence="3" id="KW-1185">Reference proteome</keyword>
<organism evidence="2 3">
    <name type="scientific">Aspergillus sclerotiicarbonarius (strain CBS 121057 / IBT 28362)</name>
    <dbReference type="NCBI Taxonomy" id="1448318"/>
    <lineage>
        <taxon>Eukaryota</taxon>
        <taxon>Fungi</taxon>
        <taxon>Dikarya</taxon>
        <taxon>Ascomycota</taxon>
        <taxon>Pezizomycotina</taxon>
        <taxon>Eurotiomycetes</taxon>
        <taxon>Eurotiomycetidae</taxon>
        <taxon>Eurotiales</taxon>
        <taxon>Aspergillaceae</taxon>
        <taxon>Aspergillus</taxon>
        <taxon>Aspergillus subgen. Circumdati</taxon>
    </lineage>
</organism>
<name>A0A319EIB3_ASPSB</name>
<evidence type="ECO:0000256" key="1">
    <source>
        <dbReference type="SAM" id="MobiDB-lite"/>
    </source>
</evidence>
<dbReference type="Proteomes" id="UP000248423">
    <property type="component" value="Unassembled WGS sequence"/>
</dbReference>
<proteinExistence type="predicted"/>
<dbReference type="OrthoDB" id="5377226at2759"/>
<feature type="compositionally biased region" description="Low complexity" evidence="1">
    <location>
        <begin position="116"/>
        <end position="128"/>
    </location>
</feature>
<evidence type="ECO:0000313" key="3">
    <source>
        <dbReference type="Proteomes" id="UP000248423"/>
    </source>
</evidence>
<protein>
    <submittedName>
        <fullName evidence="2">Uncharacterized protein</fullName>
    </submittedName>
</protein>
<evidence type="ECO:0000313" key="2">
    <source>
        <dbReference type="EMBL" id="PYI07435.1"/>
    </source>
</evidence>
<dbReference type="AlphaFoldDB" id="A0A319EIB3"/>
<dbReference type="EMBL" id="KZ826342">
    <property type="protein sequence ID" value="PYI07435.1"/>
    <property type="molecule type" value="Genomic_DNA"/>
</dbReference>
<accession>A0A319EIB3</accession>
<reference evidence="2 3" key="1">
    <citation type="submission" date="2018-02" db="EMBL/GenBank/DDBJ databases">
        <title>The genomes of Aspergillus section Nigri reveals drivers in fungal speciation.</title>
        <authorList>
            <consortium name="DOE Joint Genome Institute"/>
            <person name="Vesth T.C."/>
            <person name="Nybo J."/>
            <person name="Theobald S."/>
            <person name="Brandl J."/>
            <person name="Frisvad J.C."/>
            <person name="Nielsen K.F."/>
            <person name="Lyhne E.K."/>
            <person name="Kogle M.E."/>
            <person name="Kuo A."/>
            <person name="Riley R."/>
            <person name="Clum A."/>
            <person name="Nolan M."/>
            <person name="Lipzen A."/>
            <person name="Salamov A."/>
            <person name="Henrissat B."/>
            <person name="Wiebenga A."/>
            <person name="De vries R.P."/>
            <person name="Grigoriev I.V."/>
            <person name="Mortensen U.H."/>
            <person name="Andersen M.R."/>
            <person name="Baker S.E."/>
        </authorList>
    </citation>
    <scope>NUCLEOTIDE SEQUENCE [LARGE SCALE GENOMIC DNA]</scope>
    <source>
        <strain evidence="2 3">CBS 121057</strain>
    </source>
</reference>
<feature type="region of interest" description="Disordered" evidence="1">
    <location>
        <begin position="98"/>
        <end position="128"/>
    </location>
</feature>
<dbReference type="VEuPathDB" id="FungiDB:BO78DRAFT_313283"/>